<keyword evidence="1" id="KW-0812">Transmembrane</keyword>
<feature type="transmembrane region" description="Helical" evidence="1">
    <location>
        <begin position="57"/>
        <end position="79"/>
    </location>
</feature>
<name>A0ABW4ZE58_9BACT</name>
<keyword evidence="3" id="KW-1185">Reference proteome</keyword>
<evidence type="ECO:0008006" key="4">
    <source>
        <dbReference type="Google" id="ProtNLM"/>
    </source>
</evidence>
<comment type="caution">
    <text evidence="2">The sequence shown here is derived from an EMBL/GenBank/DDBJ whole genome shotgun (WGS) entry which is preliminary data.</text>
</comment>
<evidence type="ECO:0000256" key="1">
    <source>
        <dbReference type="SAM" id="Phobius"/>
    </source>
</evidence>
<gene>
    <name evidence="2" type="ORF">ACFSW8_13840</name>
</gene>
<dbReference type="Proteomes" id="UP001597389">
    <property type="component" value="Unassembled WGS sequence"/>
</dbReference>
<sequence length="250" mass="27566">MNDKNQPPSPPTPEKAERLQAPVQIKEPLSFSVLLNALLKRPRDLIHTIQSSDQLPWLPLIMISSLCLTLFGIVVGSFSGGEQFWAAPLKILLGLSFGALICLPSLYIFACLAGLNVRFLTIIALLLCSISLLSLLLVGFAPVVWLFSTSSNSISFFGFLCIALWTICLTFGFKLLSRCATSLGVSKSSHLKVWMLVFTLVTLQLPTTLRPIIGTSDKLLNFSEKKFFLTHWLEQLGTPTPQNDRSADLN</sequence>
<feature type="transmembrane region" description="Helical" evidence="1">
    <location>
        <begin position="91"/>
        <end position="115"/>
    </location>
</feature>
<feature type="transmembrane region" description="Helical" evidence="1">
    <location>
        <begin position="153"/>
        <end position="173"/>
    </location>
</feature>
<feature type="transmembrane region" description="Helical" evidence="1">
    <location>
        <begin position="122"/>
        <end position="147"/>
    </location>
</feature>
<proteinExistence type="predicted"/>
<organism evidence="2 3">
    <name type="scientific">Rubritalea tangerina</name>
    <dbReference type="NCBI Taxonomy" id="430798"/>
    <lineage>
        <taxon>Bacteria</taxon>
        <taxon>Pseudomonadati</taxon>
        <taxon>Verrucomicrobiota</taxon>
        <taxon>Verrucomicrobiia</taxon>
        <taxon>Verrucomicrobiales</taxon>
        <taxon>Rubritaleaceae</taxon>
        <taxon>Rubritalea</taxon>
    </lineage>
</organism>
<evidence type="ECO:0000313" key="2">
    <source>
        <dbReference type="EMBL" id="MFD2159985.1"/>
    </source>
</evidence>
<accession>A0ABW4ZE58</accession>
<keyword evidence="1" id="KW-1133">Transmembrane helix</keyword>
<evidence type="ECO:0000313" key="3">
    <source>
        <dbReference type="Proteomes" id="UP001597389"/>
    </source>
</evidence>
<reference evidence="3" key="1">
    <citation type="journal article" date="2019" name="Int. J. Syst. Evol. Microbiol.">
        <title>The Global Catalogue of Microorganisms (GCM) 10K type strain sequencing project: providing services to taxonomists for standard genome sequencing and annotation.</title>
        <authorList>
            <consortium name="The Broad Institute Genomics Platform"/>
            <consortium name="The Broad Institute Genome Sequencing Center for Infectious Disease"/>
            <person name="Wu L."/>
            <person name="Ma J."/>
        </authorList>
    </citation>
    <scope>NUCLEOTIDE SEQUENCE [LARGE SCALE GENOMIC DNA]</scope>
    <source>
        <strain evidence="3">CCUG 57942</strain>
    </source>
</reference>
<dbReference type="EMBL" id="JBHUJB010000061">
    <property type="protein sequence ID" value="MFD2159985.1"/>
    <property type="molecule type" value="Genomic_DNA"/>
</dbReference>
<protein>
    <recommendedName>
        <fullName evidence="4">Yip1 domain-containing protein</fullName>
    </recommendedName>
</protein>
<keyword evidence="1" id="KW-0472">Membrane</keyword>
<dbReference type="RefSeq" id="WP_377178527.1">
    <property type="nucleotide sequence ID" value="NZ_JBHUJB010000061.1"/>
</dbReference>